<gene>
    <name evidence="5" type="primary">LOC107423470</name>
</gene>
<dbReference type="GeneID" id="107423470"/>
<dbReference type="Pfam" id="PF20705">
    <property type="entry name" value="DUF6821"/>
    <property type="match status" value="1"/>
</dbReference>
<evidence type="ECO:0000259" key="3">
    <source>
        <dbReference type="Pfam" id="PF20705"/>
    </source>
</evidence>
<feature type="transmembrane region" description="Helical" evidence="2">
    <location>
        <begin position="240"/>
        <end position="260"/>
    </location>
</feature>
<dbReference type="RefSeq" id="XP_015888527.2">
    <property type="nucleotide sequence ID" value="XM_016033041.4"/>
</dbReference>
<sequence>MEGEAGEFQDWEVLQSSDTGLVNSSDTAENPRNFEGIEDDTEGMIRSDYFSLENQGRLAKSVAVEGDVSEEASIESDNPSWIDPGSETRYERKNSGEFWSDSGSDRSDDRKFSGLSVKNESEFADNVKSQVGFDGTGEIQTVDKDSNKFWSDSGGDGLVSKGFQGVGKGDEMGFTDLDSVNNSIIELEGGDRKSTESESADVVAAKTNEKSDGVGEKRTVVWWKVPFQLLKYCVFRASPVWTFSVAAAVMGLVILGRKLYKMKRKTQSLQLKVTMDDKKVSQFMSRAARLNEAFSVVRRVPIVRPSLPAAGVTPWPVMSLR</sequence>
<feature type="domain" description="DUF6821" evidence="3">
    <location>
        <begin position="181"/>
        <end position="306"/>
    </location>
</feature>
<dbReference type="FunCoup" id="A0A6P4AIW0">
    <property type="interactions" value="1329"/>
</dbReference>
<accession>A0A6P4AIW0</accession>
<feature type="compositionally biased region" description="Polar residues" evidence="1">
    <location>
        <begin position="14"/>
        <end position="30"/>
    </location>
</feature>
<dbReference type="InParanoid" id="A0A6P4AIW0"/>
<evidence type="ECO:0000313" key="5">
    <source>
        <dbReference type="RefSeq" id="XP_015888527.2"/>
    </source>
</evidence>
<protein>
    <submittedName>
        <fullName evidence="5">Uncharacterized protein LOC107423470</fullName>
    </submittedName>
</protein>
<dbReference type="KEGG" id="zju:107423470"/>
<keyword evidence="2" id="KW-0812">Transmembrane</keyword>
<dbReference type="InterPro" id="IPR049224">
    <property type="entry name" value="DUF6821"/>
</dbReference>
<dbReference type="PANTHER" id="PTHR33646">
    <property type="entry name" value="GB|AAF00631.1"/>
    <property type="match status" value="1"/>
</dbReference>
<feature type="compositionally biased region" description="Basic and acidic residues" evidence="1">
    <location>
        <begin position="86"/>
        <end position="95"/>
    </location>
</feature>
<organism evidence="4 5">
    <name type="scientific">Ziziphus jujuba</name>
    <name type="common">Chinese jujube</name>
    <name type="synonym">Ziziphus sativa</name>
    <dbReference type="NCBI Taxonomy" id="326968"/>
    <lineage>
        <taxon>Eukaryota</taxon>
        <taxon>Viridiplantae</taxon>
        <taxon>Streptophyta</taxon>
        <taxon>Embryophyta</taxon>
        <taxon>Tracheophyta</taxon>
        <taxon>Spermatophyta</taxon>
        <taxon>Magnoliopsida</taxon>
        <taxon>eudicotyledons</taxon>
        <taxon>Gunneridae</taxon>
        <taxon>Pentapetalae</taxon>
        <taxon>rosids</taxon>
        <taxon>fabids</taxon>
        <taxon>Rosales</taxon>
        <taxon>Rhamnaceae</taxon>
        <taxon>Paliureae</taxon>
        <taxon>Ziziphus</taxon>
    </lineage>
</organism>
<feature type="compositionally biased region" description="Acidic residues" evidence="1">
    <location>
        <begin position="1"/>
        <end position="10"/>
    </location>
</feature>
<feature type="region of interest" description="Disordered" evidence="1">
    <location>
        <begin position="1"/>
        <end position="44"/>
    </location>
</feature>
<evidence type="ECO:0000256" key="2">
    <source>
        <dbReference type="SAM" id="Phobius"/>
    </source>
</evidence>
<reference evidence="5" key="1">
    <citation type="submission" date="2025-08" db="UniProtKB">
        <authorList>
            <consortium name="RefSeq"/>
        </authorList>
    </citation>
    <scope>IDENTIFICATION</scope>
    <source>
        <tissue evidence="5">Seedling</tissue>
    </source>
</reference>
<proteinExistence type="predicted"/>
<feature type="compositionally biased region" description="Basic and acidic residues" evidence="1">
    <location>
        <begin position="103"/>
        <end position="112"/>
    </location>
</feature>
<dbReference type="InterPro" id="IPR045883">
    <property type="entry name" value="At4g13530-like"/>
</dbReference>
<dbReference type="AlphaFoldDB" id="A0A6P4AIW0"/>
<dbReference type="PANTHER" id="PTHR33646:SF6">
    <property type="entry name" value="TRANSMEMBRANE PROTEIN"/>
    <property type="match status" value="1"/>
</dbReference>
<keyword evidence="4" id="KW-1185">Reference proteome</keyword>
<name>A0A6P4AIW0_ZIZJJ</name>
<keyword evidence="2" id="KW-1133">Transmembrane helix</keyword>
<evidence type="ECO:0000313" key="4">
    <source>
        <dbReference type="Proteomes" id="UP001652623"/>
    </source>
</evidence>
<feature type="region of interest" description="Disordered" evidence="1">
    <location>
        <begin position="63"/>
        <end position="112"/>
    </location>
</feature>
<keyword evidence="2" id="KW-0472">Membrane</keyword>
<evidence type="ECO:0000256" key="1">
    <source>
        <dbReference type="SAM" id="MobiDB-lite"/>
    </source>
</evidence>
<dbReference type="Proteomes" id="UP001652623">
    <property type="component" value="Chromosome 7"/>
</dbReference>